<reference evidence="1 2" key="1">
    <citation type="submission" date="2016-10" db="EMBL/GenBank/DDBJ databases">
        <title>Draft Genome sequence of Roseomonas sp. strain M3.</title>
        <authorList>
            <person name="Subhash Y."/>
            <person name="Lee S."/>
        </authorList>
    </citation>
    <scope>NUCLEOTIDE SEQUENCE [LARGE SCALE GENOMIC DNA]</scope>
    <source>
        <strain evidence="1 2">M3</strain>
    </source>
</reference>
<dbReference type="Proteomes" id="UP000188879">
    <property type="component" value="Unassembled WGS sequence"/>
</dbReference>
<gene>
    <name evidence="1" type="ORF">BKE38_08935</name>
</gene>
<keyword evidence="2" id="KW-1185">Reference proteome</keyword>
<proteinExistence type="predicted"/>
<comment type="caution">
    <text evidence="1">The sequence shown here is derived from an EMBL/GenBank/DDBJ whole genome shotgun (WGS) entry which is preliminary data.</text>
</comment>
<evidence type="ECO:0000313" key="1">
    <source>
        <dbReference type="EMBL" id="ONG55696.1"/>
    </source>
</evidence>
<organism evidence="1 2">
    <name type="scientific">Teichococcus deserti</name>
    <dbReference type="NCBI Taxonomy" id="1817963"/>
    <lineage>
        <taxon>Bacteria</taxon>
        <taxon>Pseudomonadati</taxon>
        <taxon>Pseudomonadota</taxon>
        <taxon>Alphaproteobacteria</taxon>
        <taxon>Acetobacterales</taxon>
        <taxon>Roseomonadaceae</taxon>
        <taxon>Roseomonas</taxon>
    </lineage>
</organism>
<accession>A0A1V2H4G6</accession>
<dbReference type="RefSeq" id="WP_076957010.1">
    <property type="nucleotide sequence ID" value="NZ_MLCO01000070.1"/>
</dbReference>
<dbReference type="AlphaFoldDB" id="A0A1V2H4G6"/>
<sequence length="79" mass="8362">MTLSAPLPRPSAPHDTLRNAGLIESPVVALFDDAELASAAPRRVSASAWRHRTPRVVVLAPDPGLRERLYAAGAILVVG</sequence>
<protein>
    <submittedName>
        <fullName evidence="1">Uncharacterized protein</fullName>
    </submittedName>
</protein>
<dbReference type="EMBL" id="MLCO01000070">
    <property type="protein sequence ID" value="ONG55696.1"/>
    <property type="molecule type" value="Genomic_DNA"/>
</dbReference>
<name>A0A1V2H4G6_9PROT</name>
<evidence type="ECO:0000313" key="2">
    <source>
        <dbReference type="Proteomes" id="UP000188879"/>
    </source>
</evidence>